<dbReference type="Proteomes" id="UP001328107">
    <property type="component" value="Unassembled WGS sequence"/>
</dbReference>
<feature type="non-terminal residue" evidence="1">
    <location>
        <position position="1"/>
    </location>
</feature>
<reference evidence="2" key="1">
    <citation type="submission" date="2022-10" db="EMBL/GenBank/DDBJ databases">
        <title>Genome assembly of Pristionchus species.</title>
        <authorList>
            <person name="Yoshida K."/>
            <person name="Sommer R.J."/>
        </authorList>
    </citation>
    <scope>NUCLEOTIDE SEQUENCE [LARGE SCALE GENOMIC DNA]</scope>
    <source>
        <strain evidence="2">RS5460</strain>
    </source>
</reference>
<gene>
    <name evidence="1" type="ORF">PMAYCL1PPCAC_20222</name>
</gene>
<accession>A0AAN5CSY0</accession>
<keyword evidence="2" id="KW-1185">Reference proteome</keyword>
<evidence type="ECO:0008006" key="3">
    <source>
        <dbReference type="Google" id="ProtNLM"/>
    </source>
</evidence>
<evidence type="ECO:0000313" key="1">
    <source>
        <dbReference type="EMBL" id="GMR50027.1"/>
    </source>
</evidence>
<dbReference type="AlphaFoldDB" id="A0AAN5CSY0"/>
<organism evidence="1 2">
    <name type="scientific">Pristionchus mayeri</name>
    <dbReference type="NCBI Taxonomy" id="1317129"/>
    <lineage>
        <taxon>Eukaryota</taxon>
        <taxon>Metazoa</taxon>
        <taxon>Ecdysozoa</taxon>
        <taxon>Nematoda</taxon>
        <taxon>Chromadorea</taxon>
        <taxon>Rhabditida</taxon>
        <taxon>Rhabditina</taxon>
        <taxon>Diplogasteromorpha</taxon>
        <taxon>Diplogasteroidea</taxon>
        <taxon>Neodiplogasteridae</taxon>
        <taxon>Pristionchus</taxon>
    </lineage>
</organism>
<sequence length="367" mass="42457">NSVMGQYSSLPAVSHGNHRLSTMTNSTTAIQPTGLSLFEQLPMDILWKIIDYIPSSSPHLRLTSHMLRRCVDEYALRKPKDPVVDEVRIYCKSKALFKIWIYLPDSNMKIFQRRLIPVLQHILAYPIDYIPYKDGMIWRLDVGVNYNYLLTYLGQCIGRSKRVTIECDNKSLDFKIWSQQINKVLKGIAFDILHFDAKMFTYEVVGFLLKTIKDHGVRDVTIVPGYNTTCNPTEFLLELSSLVRSLCIVQNEFCASNSRIIYFFCLPTSIDWSSIIPEMFSNKIDTLLLRNCSLPGYISLDEAESLKEKLPKLDKKIWFSAEKCFHKMDYVKNERSQVGDYCAKFINNGLFIAHSSREDERFEVSFS</sequence>
<evidence type="ECO:0000313" key="2">
    <source>
        <dbReference type="Proteomes" id="UP001328107"/>
    </source>
</evidence>
<name>A0AAN5CSY0_9BILA</name>
<proteinExistence type="predicted"/>
<dbReference type="EMBL" id="BTRK01000004">
    <property type="protein sequence ID" value="GMR50027.1"/>
    <property type="molecule type" value="Genomic_DNA"/>
</dbReference>
<comment type="caution">
    <text evidence="1">The sequence shown here is derived from an EMBL/GenBank/DDBJ whole genome shotgun (WGS) entry which is preliminary data.</text>
</comment>
<protein>
    <recommendedName>
        <fullName evidence="3">F-box domain-containing protein</fullName>
    </recommendedName>
</protein>